<comment type="subcellular location">
    <subcellularLocation>
        <location evidence="3 16">Cytoplasm</location>
    </subcellularLocation>
</comment>
<organism evidence="17 18">
    <name type="scientific">Gluconobacter morbifer G707</name>
    <dbReference type="NCBI Taxonomy" id="1088869"/>
    <lineage>
        <taxon>Bacteria</taxon>
        <taxon>Pseudomonadati</taxon>
        <taxon>Pseudomonadota</taxon>
        <taxon>Alphaproteobacteria</taxon>
        <taxon>Acetobacterales</taxon>
        <taxon>Acetobacteraceae</taxon>
        <taxon>Gluconobacter</taxon>
    </lineage>
</organism>
<feature type="binding site" evidence="16">
    <location>
        <position position="184"/>
    </location>
    <ligand>
        <name>substrate</name>
    </ligand>
</feature>
<evidence type="ECO:0000256" key="16">
    <source>
        <dbReference type="HAMAP-Rule" id="MF_01274"/>
    </source>
</evidence>
<keyword evidence="7 16" id="KW-0963">Cytoplasm</keyword>
<gene>
    <name evidence="16" type="primary">coaX</name>
    <name evidence="17" type="ORF">GMO_13470</name>
</gene>
<evidence type="ECO:0000256" key="15">
    <source>
        <dbReference type="ARBA" id="ARBA00040883"/>
    </source>
</evidence>
<evidence type="ECO:0000256" key="11">
    <source>
        <dbReference type="ARBA" id="ARBA00022840"/>
    </source>
</evidence>
<comment type="caution">
    <text evidence="17">The sequence shown here is derived from an EMBL/GenBank/DDBJ whole genome shotgun (WGS) entry which is preliminary data.</text>
</comment>
<accession>G6XID7</accession>
<reference evidence="17 18" key="1">
    <citation type="submission" date="2011-10" db="EMBL/GenBank/DDBJ databases">
        <title>Genome sequence of Gluconobacter morbifer G707, isolated from Drosophila gut.</title>
        <authorList>
            <person name="Lee W.-J."/>
            <person name="Kim E.-K."/>
        </authorList>
    </citation>
    <scope>NUCLEOTIDE SEQUENCE [LARGE SCALE GENOMIC DNA]</scope>
    <source>
        <strain evidence="17 18">G707</strain>
    </source>
</reference>
<feature type="active site" description="Proton acceptor" evidence="16">
    <location>
        <position position="109"/>
    </location>
</feature>
<dbReference type="Proteomes" id="UP000004949">
    <property type="component" value="Unassembled WGS sequence"/>
</dbReference>
<feature type="binding site" evidence="16">
    <location>
        <position position="132"/>
    </location>
    <ligand>
        <name>ATP</name>
        <dbReference type="ChEBI" id="CHEBI:30616"/>
    </ligand>
</feature>
<evidence type="ECO:0000256" key="1">
    <source>
        <dbReference type="ARBA" id="ARBA00001206"/>
    </source>
</evidence>
<dbReference type="SUPFAM" id="SSF53067">
    <property type="entry name" value="Actin-like ATPase domain"/>
    <property type="match status" value="2"/>
</dbReference>
<feature type="binding site" evidence="16">
    <location>
        <begin position="107"/>
        <end position="110"/>
    </location>
    <ligand>
        <name>substrate</name>
    </ligand>
</feature>
<dbReference type="GO" id="GO:0015937">
    <property type="term" value="P:coenzyme A biosynthetic process"/>
    <property type="evidence" value="ECO:0007669"/>
    <property type="project" value="UniProtKB-UniRule"/>
</dbReference>
<comment type="catalytic activity">
    <reaction evidence="1 16">
        <text>(R)-pantothenate + ATP = (R)-4'-phosphopantothenate + ADP + H(+)</text>
        <dbReference type="Rhea" id="RHEA:16373"/>
        <dbReference type="ChEBI" id="CHEBI:10986"/>
        <dbReference type="ChEBI" id="CHEBI:15378"/>
        <dbReference type="ChEBI" id="CHEBI:29032"/>
        <dbReference type="ChEBI" id="CHEBI:30616"/>
        <dbReference type="ChEBI" id="CHEBI:456216"/>
        <dbReference type="EC" id="2.7.1.33"/>
    </reaction>
</comment>
<dbReference type="CDD" id="cd24015">
    <property type="entry name" value="ASKHA_NBD_PanK-III"/>
    <property type="match status" value="1"/>
</dbReference>
<keyword evidence="11 16" id="KW-0067">ATP-binding</keyword>
<name>G6XID7_9PROT</name>
<dbReference type="RefSeq" id="WP_008851494.1">
    <property type="nucleotide sequence ID" value="NZ_AGQV01000002.1"/>
</dbReference>
<keyword evidence="9 16" id="KW-0547">Nucleotide-binding</keyword>
<protein>
    <recommendedName>
        <fullName evidence="15 16">Type III pantothenate kinase</fullName>
        <ecNumber evidence="6 16">2.7.1.33</ecNumber>
    </recommendedName>
    <alternativeName>
        <fullName evidence="16">PanK-III</fullName>
    </alternativeName>
    <alternativeName>
        <fullName evidence="16">Pantothenic acid kinase</fullName>
    </alternativeName>
</protein>
<evidence type="ECO:0000256" key="9">
    <source>
        <dbReference type="ARBA" id="ARBA00022741"/>
    </source>
</evidence>
<comment type="subunit">
    <text evidence="5 16">Homodimer.</text>
</comment>
<evidence type="ECO:0000256" key="13">
    <source>
        <dbReference type="ARBA" id="ARBA00022993"/>
    </source>
</evidence>
<keyword evidence="12 16" id="KW-0630">Potassium</keyword>
<comment type="similarity">
    <text evidence="14 16">Belongs to the type III pantothenate kinase family.</text>
</comment>
<dbReference type="PANTHER" id="PTHR34265:SF1">
    <property type="entry name" value="TYPE III PANTOTHENATE KINASE"/>
    <property type="match status" value="1"/>
</dbReference>
<dbReference type="NCBIfam" id="NF009844">
    <property type="entry name" value="PRK13318.1-2"/>
    <property type="match status" value="1"/>
</dbReference>
<evidence type="ECO:0000256" key="5">
    <source>
        <dbReference type="ARBA" id="ARBA00011738"/>
    </source>
</evidence>
<proteinExistence type="inferred from homology"/>
<dbReference type="NCBIfam" id="TIGR00671">
    <property type="entry name" value="baf"/>
    <property type="match status" value="1"/>
</dbReference>
<evidence type="ECO:0000313" key="18">
    <source>
        <dbReference type="Proteomes" id="UP000004949"/>
    </source>
</evidence>
<feature type="binding site" evidence="16">
    <location>
        <position position="129"/>
    </location>
    <ligand>
        <name>K(+)</name>
        <dbReference type="ChEBI" id="CHEBI:29103"/>
    </ligand>
</feature>
<evidence type="ECO:0000256" key="14">
    <source>
        <dbReference type="ARBA" id="ARBA00038036"/>
    </source>
</evidence>
<comment type="cofactor">
    <cofactor evidence="16">
        <name>NH4(+)</name>
        <dbReference type="ChEBI" id="CHEBI:28938"/>
    </cofactor>
    <cofactor evidence="16">
        <name>K(+)</name>
        <dbReference type="ChEBI" id="CHEBI:29103"/>
    </cofactor>
    <text evidence="16">A monovalent cation. Ammonium or potassium.</text>
</comment>
<dbReference type="GO" id="GO:0004594">
    <property type="term" value="F:pantothenate kinase activity"/>
    <property type="evidence" value="ECO:0007669"/>
    <property type="project" value="UniProtKB-UniRule"/>
</dbReference>
<evidence type="ECO:0000313" key="17">
    <source>
        <dbReference type="EMBL" id="EHH68577.1"/>
    </source>
</evidence>
<evidence type="ECO:0000256" key="8">
    <source>
        <dbReference type="ARBA" id="ARBA00022679"/>
    </source>
</evidence>
<comment type="pathway">
    <text evidence="4 16">Cofactor biosynthesis; coenzyme A biosynthesis; CoA from (R)-pantothenate: step 1/5.</text>
</comment>
<dbReference type="EMBL" id="AGQV01000002">
    <property type="protein sequence ID" value="EHH68577.1"/>
    <property type="molecule type" value="Genomic_DNA"/>
</dbReference>
<dbReference type="InterPro" id="IPR043129">
    <property type="entry name" value="ATPase_NBD"/>
</dbReference>
<dbReference type="GO" id="GO:0005737">
    <property type="term" value="C:cytoplasm"/>
    <property type="evidence" value="ECO:0007669"/>
    <property type="project" value="UniProtKB-SubCell"/>
</dbReference>
<evidence type="ECO:0000256" key="10">
    <source>
        <dbReference type="ARBA" id="ARBA00022777"/>
    </source>
</evidence>
<dbReference type="HAMAP" id="MF_01274">
    <property type="entry name" value="Pantothen_kinase_3"/>
    <property type="match status" value="1"/>
</dbReference>
<comment type="caution">
    <text evidence="16">Lacks conserved residue(s) required for the propagation of feature annotation.</text>
</comment>
<keyword evidence="8 16" id="KW-0808">Transferase</keyword>
<dbReference type="eggNOG" id="COG1521">
    <property type="taxonomic scope" value="Bacteria"/>
</dbReference>
<keyword evidence="16" id="KW-0479">Metal-binding</keyword>
<dbReference type="OrthoDB" id="9804707at2"/>
<dbReference type="STRING" id="1088869.GMO_13470"/>
<evidence type="ECO:0000256" key="4">
    <source>
        <dbReference type="ARBA" id="ARBA00005225"/>
    </source>
</evidence>
<dbReference type="AlphaFoldDB" id="G6XID7"/>
<dbReference type="EC" id="2.7.1.33" evidence="6 16"/>
<keyword evidence="18" id="KW-1185">Reference proteome</keyword>
<dbReference type="InterPro" id="IPR004619">
    <property type="entry name" value="Type_III_PanK"/>
</dbReference>
<evidence type="ECO:0000256" key="12">
    <source>
        <dbReference type="ARBA" id="ARBA00022958"/>
    </source>
</evidence>
<dbReference type="GO" id="GO:0005524">
    <property type="term" value="F:ATP binding"/>
    <property type="evidence" value="ECO:0007669"/>
    <property type="project" value="UniProtKB-UniRule"/>
</dbReference>
<dbReference type="UniPathway" id="UPA00241">
    <property type="reaction ID" value="UER00352"/>
</dbReference>
<evidence type="ECO:0000256" key="3">
    <source>
        <dbReference type="ARBA" id="ARBA00004496"/>
    </source>
</evidence>
<keyword evidence="13 16" id="KW-0173">Coenzyme A biosynthesis</keyword>
<dbReference type="NCBIfam" id="NF009855">
    <property type="entry name" value="PRK13321.1"/>
    <property type="match status" value="1"/>
</dbReference>
<dbReference type="PANTHER" id="PTHR34265">
    <property type="entry name" value="TYPE III PANTOTHENATE KINASE"/>
    <property type="match status" value="1"/>
</dbReference>
<keyword evidence="10 16" id="KW-0418">Kinase</keyword>
<evidence type="ECO:0000256" key="6">
    <source>
        <dbReference type="ARBA" id="ARBA00012102"/>
    </source>
</evidence>
<evidence type="ECO:0000256" key="2">
    <source>
        <dbReference type="ARBA" id="ARBA00001958"/>
    </source>
</evidence>
<dbReference type="Pfam" id="PF03309">
    <property type="entry name" value="Pan_kinase"/>
    <property type="match status" value="1"/>
</dbReference>
<dbReference type="Gene3D" id="3.30.420.40">
    <property type="match status" value="2"/>
</dbReference>
<dbReference type="PATRIC" id="fig|1088869.3.peg.1348"/>
<comment type="function">
    <text evidence="16">Catalyzes the phosphorylation of pantothenate (Pan), the first step in CoA biosynthesis.</text>
</comment>
<dbReference type="GO" id="GO:0046872">
    <property type="term" value="F:metal ion binding"/>
    <property type="evidence" value="ECO:0007669"/>
    <property type="project" value="UniProtKB-KW"/>
</dbReference>
<sequence length="265" mass="28589">MLLVIDAGNTNVVFAVHDGHAWVGQWRLSTSDVRTADEYAVSLLSLFDRVGLDARAISRAIIGIVVPAALYELRRFCRQWLKVEPLIANAHLDWGEDVLVDNPDELGADRRLNGLAAQKLYGGPLVVVDFGTATTFDVVNEKGQFCGGAIAPGVNLSIDALHRAAARLPRMSVGRPSEAIGRNTNVAMRSGLFWGYVGLVEGLVKRISAEMASRPKIIATGGLAPLFSEGTELFDVLAPDLTLDGLRFLADRNPAPLLSHSPERP</sequence>
<feature type="binding site" evidence="16">
    <location>
        <begin position="6"/>
        <end position="13"/>
    </location>
    <ligand>
        <name>ATP</name>
        <dbReference type="ChEBI" id="CHEBI:30616"/>
    </ligand>
</feature>
<evidence type="ECO:0000256" key="7">
    <source>
        <dbReference type="ARBA" id="ARBA00022490"/>
    </source>
</evidence>
<comment type="cofactor">
    <cofactor evidence="2">
        <name>K(+)</name>
        <dbReference type="ChEBI" id="CHEBI:29103"/>
    </cofactor>
</comment>